<accession>A0AAW1M6Z9</accession>
<dbReference type="AlphaFoldDB" id="A0AAW1M6Z9"/>
<dbReference type="EMBL" id="JASPKY010000060">
    <property type="protein sequence ID" value="KAK9744241.1"/>
    <property type="molecule type" value="Genomic_DNA"/>
</dbReference>
<gene>
    <name evidence="1" type="ORF">QE152_g7903</name>
</gene>
<organism evidence="1 2">
    <name type="scientific">Popillia japonica</name>
    <name type="common">Japanese beetle</name>
    <dbReference type="NCBI Taxonomy" id="7064"/>
    <lineage>
        <taxon>Eukaryota</taxon>
        <taxon>Metazoa</taxon>
        <taxon>Ecdysozoa</taxon>
        <taxon>Arthropoda</taxon>
        <taxon>Hexapoda</taxon>
        <taxon>Insecta</taxon>
        <taxon>Pterygota</taxon>
        <taxon>Neoptera</taxon>
        <taxon>Endopterygota</taxon>
        <taxon>Coleoptera</taxon>
        <taxon>Polyphaga</taxon>
        <taxon>Scarabaeiformia</taxon>
        <taxon>Scarabaeidae</taxon>
        <taxon>Rutelinae</taxon>
        <taxon>Popillia</taxon>
    </lineage>
</organism>
<dbReference type="Proteomes" id="UP001458880">
    <property type="component" value="Unassembled WGS sequence"/>
</dbReference>
<protein>
    <recommendedName>
        <fullName evidence="3">Reverse transcriptase</fullName>
    </recommendedName>
</protein>
<sequence>MIQKVYKDNTRKQYGRAIIPYWWNDSIATRRRECTKLRRKLTRETRAQGTNNNNGQILEETREAYKTCKRELVKRIKEAKRRCWKDLCLELDGNIWGDAYKIVAKKFKMLCPYDLSPDKRAQILRVLFPSTSSDLNTEAIVNNMEPFTAEELENAIASMKPGKAPGLDKLPAEAIKEVASCAPELVLSIMNDLISKQKFPDSWKVAKVARARIEYYE</sequence>
<evidence type="ECO:0000313" key="2">
    <source>
        <dbReference type="Proteomes" id="UP001458880"/>
    </source>
</evidence>
<name>A0AAW1M6Z9_POPJA</name>
<keyword evidence="2" id="KW-1185">Reference proteome</keyword>
<evidence type="ECO:0000313" key="1">
    <source>
        <dbReference type="EMBL" id="KAK9744241.1"/>
    </source>
</evidence>
<reference evidence="1 2" key="1">
    <citation type="journal article" date="2024" name="BMC Genomics">
        <title>De novo assembly and annotation of Popillia japonica's genome with initial clues to its potential as an invasive pest.</title>
        <authorList>
            <person name="Cucini C."/>
            <person name="Boschi S."/>
            <person name="Funari R."/>
            <person name="Cardaioli E."/>
            <person name="Iannotti N."/>
            <person name="Marturano G."/>
            <person name="Paoli F."/>
            <person name="Bruttini M."/>
            <person name="Carapelli A."/>
            <person name="Frati F."/>
            <person name="Nardi F."/>
        </authorList>
    </citation>
    <scope>NUCLEOTIDE SEQUENCE [LARGE SCALE GENOMIC DNA]</scope>
    <source>
        <strain evidence="1">DMR45628</strain>
    </source>
</reference>
<comment type="caution">
    <text evidence="1">The sequence shown here is derived from an EMBL/GenBank/DDBJ whole genome shotgun (WGS) entry which is preliminary data.</text>
</comment>
<dbReference type="PANTHER" id="PTHR19446">
    <property type="entry name" value="REVERSE TRANSCRIPTASES"/>
    <property type="match status" value="1"/>
</dbReference>
<evidence type="ECO:0008006" key="3">
    <source>
        <dbReference type="Google" id="ProtNLM"/>
    </source>
</evidence>
<proteinExistence type="predicted"/>